<dbReference type="Pfam" id="PF08228">
    <property type="entry name" value="RNase_P_pop3"/>
    <property type="match status" value="1"/>
</dbReference>
<reference evidence="2" key="2">
    <citation type="submission" date="2021-10" db="EMBL/GenBank/DDBJ databases">
        <title>Phylogenomics reveals ancestral predisposition of the termite-cultivated fungus Termitomyces towards a domesticated lifestyle.</title>
        <authorList>
            <person name="Auxier B."/>
            <person name="Grum-Grzhimaylo A."/>
            <person name="Cardenas M.E."/>
            <person name="Lodge J.D."/>
            <person name="Laessoe T."/>
            <person name="Pedersen O."/>
            <person name="Smith M.E."/>
            <person name="Kuyper T.W."/>
            <person name="Franco-Molano E.A."/>
            <person name="Baroni T.J."/>
            <person name="Aanen D.K."/>
        </authorList>
    </citation>
    <scope>NUCLEOTIDE SEQUENCE</scope>
    <source>
        <strain evidence="2">D49</strain>
    </source>
</reference>
<comment type="caution">
    <text evidence="2">The sequence shown here is derived from an EMBL/GenBank/DDBJ whole genome shotgun (WGS) entry which is preliminary data.</text>
</comment>
<dbReference type="GO" id="GO:0000171">
    <property type="term" value="F:ribonuclease MRP activity"/>
    <property type="evidence" value="ECO:0007669"/>
    <property type="project" value="TreeGrafter"/>
</dbReference>
<dbReference type="GO" id="GO:0034965">
    <property type="term" value="P:intronic box C/D snoRNA processing"/>
    <property type="evidence" value="ECO:0007669"/>
    <property type="project" value="TreeGrafter"/>
</dbReference>
<dbReference type="GO" id="GO:0005655">
    <property type="term" value="C:nucleolar ribonuclease P complex"/>
    <property type="evidence" value="ECO:0007669"/>
    <property type="project" value="TreeGrafter"/>
</dbReference>
<feature type="region of interest" description="Disordered" evidence="1">
    <location>
        <begin position="1"/>
        <end position="27"/>
    </location>
</feature>
<dbReference type="OrthoDB" id="20109at2759"/>
<feature type="region of interest" description="Disordered" evidence="1">
    <location>
        <begin position="269"/>
        <end position="305"/>
    </location>
</feature>
<dbReference type="Gene3D" id="3.30.1330.30">
    <property type="match status" value="1"/>
</dbReference>
<name>A0A9P7GMV7_9AGAR</name>
<reference evidence="2" key="1">
    <citation type="submission" date="2021-02" db="EMBL/GenBank/DDBJ databases">
        <authorList>
            <person name="Nieuwenhuis M."/>
            <person name="Van De Peppel L.J.J."/>
        </authorList>
    </citation>
    <scope>NUCLEOTIDE SEQUENCE</scope>
    <source>
        <strain evidence="2">D49</strain>
    </source>
</reference>
<feature type="compositionally biased region" description="Basic residues" evidence="1">
    <location>
        <begin position="67"/>
        <end position="76"/>
    </location>
</feature>
<sequence length="305" mass="33888">MSDKTARTHSHGSNRAKNRDSGGGRKVVFKGVLDNPFRVQWPSVPLNVQNIVLAQTLSTLDGIANHHAQRKRKRRESCKDSPRKKRENDLAPSQINTPAEANESEAMIQDTHELPEPPAVLKHLVIGINEVTKRLEMQIRKKRLTVVTLTEDSTQDQTPCALQVILVCRGDIDPPILIDHLPHLVAAYNSLQPKPLVHLIPLAAGAELSLSRAIGLRRAAVLGFDSNWPDLEVFMASLRTVPTLTASWMAGSSPVQKLIPTHIKQLRTSAPKDMKAEKERRKEEKKTKKESRTVLGGIAKFTSHT</sequence>
<dbReference type="Proteomes" id="UP000717328">
    <property type="component" value="Unassembled WGS sequence"/>
</dbReference>
<dbReference type="InterPro" id="IPR013241">
    <property type="entry name" value="RNase_P_Pop3"/>
</dbReference>
<accession>A0A9P7GMV7</accession>
<feature type="compositionally biased region" description="Basic residues" evidence="1">
    <location>
        <begin position="7"/>
        <end position="16"/>
    </location>
</feature>
<protein>
    <submittedName>
        <fullName evidence="2">Uncharacterized protein</fullName>
    </submittedName>
</protein>
<dbReference type="PANTHER" id="PTHR28272">
    <property type="entry name" value="RIBONUCLEASES P/MRP PROTEIN SUBUNIT POP3"/>
    <property type="match status" value="1"/>
</dbReference>
<keyword evidence="3" id="KW-1185">Reference proteome</keyword>
<evidence type="ECO:0000313" key="2">
    <source>
        <dbReference type="EMBL" id="KAG5651423.1"/>
    </source>
</evidence>
<dbReference type="AlphaFoldDB" id="A0A9P7GMV7"/>
<feature type="region of interest" description="Disordered" evidence="1">
    <location>
        <begin position="64"/>
        <end position="107"/>
    </location>
</feature>
<evidence type="ECO:0000313" key="3">
    <source>
        <dbReference type="Proteomes" id="UP000717328"/>
    </source>
</evidence>
<dbReference type="EMBL" id="JABCKI010000245">
    <property type="protein sequence ID" value="KAG5651423.1"/>
    <property type="molecule type" value="Genomic_DNA"/>
</dbReference>
<dbReference type="GO" id="GO:0000172">
    <property type="term" value="C:ribonuclease MRP complex"/>
    <property type="evidence" value="ECO:0007669"/>
    <property type="project" value="TreeGrafter"/>
</dbReference>
<evidence type="ECO:0000256" key="1">
    <source>
        <dbReference type="SAM" id="MobiDB-lite"/>
    </source>
</evidence>
<gene>
    <name evidence="2" type="ORF">H0H81_008707</name>
</gene>
<dbReference type="GO" id="GO:0004526">
    <property type="term" value="F:ribonuclease P activity"/>
    <property type="evidence" value="ECO:0007669"/>
    <property type="project" value="TreeGrafter"/>
</dbReference>
<feature type="compositionally biased region" description="Basic and acidic residues" evidence="1">
    <location>
        <begin position="270"/>
        <end position="292"/>
    </location>
</feature>
<feature type="compositionally biased region" description="Basic and acidic residues" evidence="1">
    <location>
        <begin position="77"/>
        <end position="89"/>
    </location>
</feature>
<dbReference type="GO" id="GO:0008033">
    <property type="term" value="P:tRNA processing"/>
    <property type="evidence" value="ECO:0007669"/>
    <property type="project" value="InterPro"/>
</dbReference>
<proteinExistence type="predicted"/>
<dbReference type="InterPro" id="IPR029064">
    <property type="entry name" value="Ribosomal_eL30-like_sf"/>
</dbReference>
<organism evidence="2 3">
    <name type="scientific">Sphagnurus paluster</name>
    <dbReference type="NCBI Taxonomy" id="117069"/>
    <lineage>
        <taxon>Eukaryota</taxon>
        <taxon>Fungi</taxon>
        <taxon>Dikarya</taxon>
        <taxon>Basidiomycota</taxon>
        <taxon>Agaricomycotina</taxon>
        <taxon>Agaricomycetes</taxon>
        <taxon>Agaricomycetidae</taxon>
        <taxon>Agaricales</taxon>
        <taxon>Tricholomatineae</taxon>
        <taxon>Lyophyllaceae</taxon>
        <taxon>Sphagnurus</taxon>
    </lineage>
</organism>
<dbReference type="PANTHER" id="PTHR28272:SF1">
    <property type="entry name" value="RIBONUCLEASES P_MRP PROTEIN SUBUNIT POP3"/>
    <property type="match status" value="1"/>
</dbReference>
<dbReference type="GO" id="GO:0006364">
    <property type="term" value="P:rRNA processing"/>
    <property type="evidence" value="ECO:0007669"/>
    <property type="project" value="InterPro"/>
</dbReference>
<dbReference type="GO" id="GO:0005829">
    <property type="term" value="C:cytosol"/>
    <property type="evidence" value="ECO:0007669"/>
    <property type="project" value="TreeGrafter"/>
</dbReference>